<sequence length="46" mass="5441">MKNKEKEFLTSALIVDEEEEKLLKAQNAREDLKLILIHLLLFLLVF</sequence>
<accession>A0ABM5MT79</accession>
<dbReference type="EMBL" id="CP003304">
    <property type="protein sequence ID" value="AFB20794.1"/>
    <property type="molecule type" value="Genomic_DNA"/>
</dbReference>
<name>A0ABM5MT79_RICCA</name>
<organism evidence="1 2">
    <name type="scientific">Rickettsia canadensis str. CA410</name>
    <dbReference type="NCBI Taxonomy" id="1105107"/>
    <lineage>
        <taxon>Bacteria</taxon>
        <taxon>Pseudomonadati</taxon>
        <taxon>Pseudomonadota</taxon>
        <taxon>Alphaproteobacteria</taxon>
        <taxon>Rickettsiales</taxon>
        <taxon>Rickettsiaceae</taxon>
        <taxon>Rickettsieae</taxon>
        <taxon>Rickettsia</taxon>
        <taxon>belli group</taxon>
    </lineage>
</organism>
<reference evidence="2" key="1">
    <citation type="submission" date="2012-02" db="EMBL/GenBank/DDBJ databases">
        <title>Complete genome sequence of Rickettsia parkeri strain Portsmouth.</title>
        <authorList>
            <person name="Johnson S.L."/>
            <person name="Munk A.C."/>
            <person name="Han S."/>
            <person name="Bruce D.C."/>
            <person name="Dasch G.A."/>
        </authorList>
    </citation>
    <scope>NUCLEOTIDE SEQUENCE [LARGE SCALE GENOMIC DNA]</scope>
    <source>
        <strain evidence="2">CA410</strain>
    </source>
</reference>
<dbReference type="Proteomes" id="UP000007878">
    <property type="component" value="Chromosome"/>
</dbReference>
<gene>
    <name evidence="1" type="ORF">RCA_01085</name>
</gene>
<evidence type="ECO:0000313" key="2">
    <source>
        <dbReference type="Proteomes" id="UP000007878"/>
    </source>
</evidence>
<protein>
    <submittedName>
        <fullName evidence="1">Uncharacterized protein</fullName>
    </submittedName>
</protein>
<evidence type="ECO:0000313" key="1">
    <source>
        <dbReference type="EMBL" id="AFB20794.1"/>
    </source>
</evidence>
<proteinExistence type="predicted"/>
<keyword evidence="2" id="KW-1185">Reference proteome</keyword>